<feature type="region of interest" description="Disordered" evidence="1">
    <location>
        <begin position="30"/>
        <end position="85"/>
    </location>
</feature>
<sequence>MIPVMNKSTISHIAAAVTIAAGAAAMYVERKRRKKEEKGDEITKPMVEKSDPPKEEAIAVTPEPVEPEAKREPEPEPETTPTTGNKKVVVLVTSYAANPNIKANQDRAMTILKGLKVSDDQMETIDGAAKQLRGKRNELFGLSGIRAKYPQFFVIDQNDQTNFLASWEDFEMMNEMGTLKASLNLA</sequence>
<evidence type="ECO:0000313" key="3">
    <source>
        <dbReference type="EMBL" id="CAD8729480.1"/>
    </source>
</evidence>
<feature type="compositionally biased region" description="Basic and acidic residues" evidence="1">
    <location>
        <begin position="36"/>
        <end position="57"/>
    </location>
</feature>
<reference evidence="3" key="1">
    <citation type="submission" date="2021-01" db="EMBL/GenBank/DDBJ databases">
        <authorList>
            <person name="Corre E."/>
            <person name="Pelletier E."/>
            <person name="Niang G."/>
            <person name="Scheremetjew M."/>
            <person name="Finn R."/>
            <person name="Kale V."/>
            <person name="Holt S."/>
            <person name="Cochrane G."/>
            <person name="Meng A."/>
            <person name="Brown T."/>
            <person name="Cohen L."/>
        </authorList>
    </citation>
    <scope>NUCLEOTIDE SEQUENCE</scope>
    <source>
        <strain evidence="3">B596</strain>
    </source>
</reference>
<dbReference type="AlphaFoldDB" id="A0A7S0TA28"/>
<keyword evidence="2" id="KW-0472">Membrane</keyword>
<organism evidence="3">
    <name type="scientific">Pseudo-nitzschia delicatissima</name>
    <dbReference type="NCBI Taxonomy" id="44447"/>
    <lineage>
        <taxon>Eukaryota</taxon>
        <taxon>Sar</taxon>
        <taxon>Stramenopiles</taxon>
        <taxon>Ochrophyta</taxon>
        <taxon>Bacillariophyta</taxon>
        <taxon>Bacillariophyceae</taxon>
        <taxon>Bacillariophycidae</taxon>
        <taxon>Bacillariales</taxon>
        <taxon>Bacillariaceae</taxon>
        <taxon>Pseudo-nitzschia</taxon>
    </lineage>
</organism>
<dbReference type="Gene3D" id="3.40.30.10">
    <property type="entry name" value="Glutaredoxin"/>
    <property type="match status" value="1"/>
</dbReference>
<proteinExistence type="predicted"/>
<keyword evidence="2" id="KW-1133">Transmembrane helix</keyword>
<keyword evidence="2" id="KW-0812">Transmembrane</keyword>
<gene>
    <name evidence="3" type="ORF">PDEL0327_LOCUS973</name>
</gene>
<feature type="transmembrane region" description="Helical" evidence="2">
    <location>
        <begin position="12"/>
        <end position="28"/>
    </location>
</feature>
<accession>A0A7S0TA28</accession>
<evidence type="ECO:0000256" key="1">
    <source>
        <dbReference type="SAM" id="MobiDB-lite"/>
    </source>
</evidence>
<name>A0A7S0TA28_9STRA</name>
<protein>
    <submittedName>
        <fullName evidence="3">Uncharacterized protein</fullName>
    </submittedName>
</protein>
<evidence type="ECO:0000256" key="2">
    <source>
        <dbReference type="SAM" id="Phobius"/>
    </source>
</evidence>
<dbReference type="EMBL" id="HBFG01001282">
    <property type="protein sequence ID" value="CAD8729480.1"/>
    <property type="molecule type" value="Transcribed_RNA"/>
</dbReference>